<reference evidence="2" key="1">
    <citation type="submission" date="2019-11" db="UniProtKB">
        <authorList>
            <consortium name="WormBaseParasite"/>
        </authorList>
    </citation>
    <scope>IDENTIFICATION</scope>
</reference>
<feature type="region of interest" description="Disordered" evidence="1">
    <location>
        <begin position="82"/>
        <end position="105"/>
    </location>
</feature>
<sequence length="105" mass="11735">MPVKEDACNSSTVVVVAMPTTSNRRKPVSSDASPIYQCQYLPQMTRPWTQYASYRKKLVLVGQAFADGPMTSRRVNVFSSPTVGAEEMRTTSRPRRHAKRSVEAV</sequence>
<organism evidence="2">
    <name type="scientific">Mesocestoides corti</name>
    <name type="common">Flatworm</name>
    <dbReference type="NCBI Taxonomy" id="53468"/>
    <lineage>
        <taxon>Eukaryota</taxon>
        <taxon>Metazoa</taxon>
        <taxon>Spiralia</taxon>
        <taxon>Lophotrochozoa</taxon>
        <taxon>Platyhelminthes</taxon>
        <taxon>Cestoda</taxon>
        <taxon>Eucestoda</taxon>
        <taxon>Cyclophyllidea</taxon>
        <taxon>Mesocestoididae</taxon>
        <taxon>Mesocestoides</taxon>
    </lineage>
</organism>
<protein>
    <submittedName>
        <fullName evidence="2">Uncharacterized protein</fullName>
    </submittedName>
</protein>
<dbReference type="AlphaFoldDB" id="A0A5K3G045"/>
<name>A0A5K3G045_MESCO</name>
<evidence type="ECO:0000313" key="2">
    <source>
        <dbReference type="WBParaSite" id="MCU_013647-RA"/>
    </source>
</evidence>
<proteinExistence type="predicted"/>
<evidence type="ECO:0000256" key="1">
    <source>
        <dbReference type="SAM" id="MobiDB-lite"/>
    </source>
</evidence>
<dbReference type="WBParaSite" id="MCU_013647-RA">
    <property type="protein sequence ID" value="MCU_013647-RA"/>
    <property type="gene ID" value="MCU_013647"/>
</dbReference>
<accession>A0A5K3G045</accession>